<dbReference type="RefSeq" id="WP_092211435.1">
    <property type="nucleotide sequence ID" value="NZ_FMUX01000010.1"/>
</dbReference>
<reference evidence="12 13" key="1">
    <citation type="submission" date="2016-10" db="EMBL/GenBank/DDBJ databases">
        <authorList>
            <person name="de Groot N.N."/>
        </authorList>
    </citation>
    <scope>NUCLEOTIDE SEQUENCE [LARGE SCALE GENOMIC DNA]</scope>
    <source>
        <strain evidence="12 13">AA1</strain>
    </source>
</reference>
<feature type="binding site" evidence="10">
    <location>
        <begin position="182"/>
        <end position="183"/>
    </location>
    <ligand>
        <name>substrate</name>
    </ligand>
</feature>
<keyword evidence="5 10" id="KW-0378">Hydrolase</keyword>
<comment type="similarity">
    <text evidence="1 10 11">Belongs to the HAM1 NTPase family.</text>
</comment>
<dbReference type="GO" id="GO:0000166">
    <property type="term" value="F:nucleotide binding"/>
    <property type="evidence" value="ECO:0007669"/>
    <property type="project" value="UniProtKB-KW"/>
</dbReference>
<evidence type="ECO:0000256" key="11">
    <source>
        <dbReference type="RuleBase" id="RU003781"/>
    </source>
</evidence>
<accession>A0A1G5GGZ6</accession>
<comment type="function">
    <text evidence="10">Pyrophosphatase that catalyzes the hydrolysis of nucleoside triphosphates to their monophosphate derivatives, with a high preference for the non-canonical purine nucleotides XTP (xanthosine triphosphate), dITP (deoxyinosine triphosphate) and ITP. Seems to function as a house-cleaning enzyme that removes non-canonical purine nucleotides from the nucleotide pool, thus preventing their incorporation into DNA/RNA and avoiding chromosomal lesions.</text>
</comment>
<dbReference type="AlphaFoldDB" id="A0A1G5GGZ6"/>
<dbReference type="GO" id="GO:0036222">
    <property type="term" value="F:XTP diphosphatase activity"/>
    <property type="evidence" value="ECO:0007669"/>
    <property type="project" value="UniProtKB-UniRule"/>
</dbReference>
<dbReference type="OrthoDB" id="9807456at2"/>
<sequence>MDKSVILVLATRNKGKTEEIRALLSGFPVTLKNLDDFGPIAEVVEDGDTFDDNAYKKASFTARVLGFPAIADDSGLVVEALNGEPGVYSARYAGEDADDAANNAKLLEQMAGVEDRRAAFQCVLSIAMPTGQALTYEGRCDGVIAQAPSGEGGFGYDPLFYCPDKGKTFAELTMEEKGEISHRGRALKEVADEFDKVLTWIDMHTPMQERFECKG</sequence>
<dbReference type="CDD" id="cd00515">
    <property type="entry name" value="HAM1"/>
    <property type="match status" value="1"/>
</dbReference>
<gene>
    <name evidence="12" type="ORF">SAMN05216233_110162</name>
</gene>
<dbReference type="InterPro" id="IPR029001">
    <property type="entry name" value="ITPase-like_fam"/>
</dbReference>
<feature type="binding site" evidence="10">
    <location>
        <begin position="154"/>
        <end position="157"/>
    </location>
    <ligand>
        <name>substrate</name>
    </ligand>
</feature>
<dbReference type="EC" id="3.6.1.66" evidence="10"/>
<dbReference type="InterPro" id="IPR020922">
    <property type="entry name" value="dITP/XTP_pyrophosphatase"/>
</dbReference>
<comment type="caution">
    <text evidence="10">Lacks conserved residue(s) required for the propagation of feature annotation.</text>
</comment>
<comment type="cofactor">
    <cofactor evidence="10">
        <name>Mg(2+)</name>
        <dbReference type="ChEBI" id="CHEBI:18420"/>
    </cofactor>
    <text evidence="10">Binds 1 Mg(2+) ion per subunit.</text>
</comment>
<evidence type="ECO:0000256" key="1">
    <source>
        <dbReference type="ARBA" id="ARBA00008023"/>
    </source>
</evidence>
<evidence type="ECO:0000313" key="12">
    <source>
        <dbReference type="EMBL" id="SCY50815.1"/>
    </source>
</evidence>
<proteinExistence type="inferred from homology"/>
<comment type="subunit">
    <text evidence="2 10">Homodimer.</text>
</comment>
<dbReference type="FunFam" id="3.90.950.10:FF:000001">
    <property type="entry name" value="dITP/XTP pyrophosphatase"/>
    <property type="match status" value="1"/>
</dbReference>
<dbReference type="InterPro" id="IPR002637">
    <property type="entry name" value="RdgB/HAM1"/>
</dbReference>
<keyword evidence="4 10" id="KW-0547">Nucleotide-binding</keyword>
<feature type="binding site" evidence="10">
    <location>
        <position position="74"/>
    </location>
    <ligand>
        <name>substrate</name>
    </ligand>
</feature>
<dbReference type="GO" id="GO:0036220">
    <property type="term" value="F:ITP diphosphatase activity"/>
    <property type="evidence" value="ECO:0007669"/>
    <property type="project" value="UniProtKB-UniRule"/>
</dbReference>
<keyword evidence="6 10" id="KW-0460">Magnesium</keyword>
<dbReference type="GO" id="GO:0046872">
    <property type="term" value="F:metal ion binding"/>
    <property type="evidence" value="ECO:0007669"/>
    <property type="project" value="UniProtKB-KW"/>
</dbReference>
<dbReference type="Gene3D" id="3.90.950.10">
    <property type="match status" value="1"/>
</dbReference>
<dbReference type="PANTHER" id="PTHR11067:SF9">
    <property type="entry name" value="INOSINE TRIPHOSPHATE PYROPHOSPHATASE"/>
    <property type="match status" value="1"/>
</dbReference>
<evidence type="ECO:0000256" key="2">
    <source>
        <dbReference type="ARBA" id="ARBA00011738"/>
    </source>
</evidence>
<dbReference type="NCBIfam" id="TIGR00042">
    <property type="entry name" value="RdgB/HAM1 family non-canonical purine NTP pyrophosphatase"/>
    <property type="match status" value="1"/>
</dbReference>
<keyword evidence="7 10" id="KW-0546">Nucleotide metabolism</keyword>
<feature type="active site" description="Proton acceptor" evidence="10">
    <location>
        <position position="73"/>
    </location>
</feature>
<evidence type="ECO:0000313" key="13">
    <source>
        <dbReference type="Proteomes" id="UP000198870"/>
    </source>
</evidence>
<comment type="catalytic activity">
    <reaction evidence="9 10">
        <text>XTP + H2O = XMP + diphosphate + H(+)</text>
        <dbReference type="Rhea" id="RHEA:28610"/>
        <dbReference type="ChEBI" id="CHEBI:15377"/>
        <dbReference type="ChEBI" id="CHEBI:15378"/>
        <dbReference type="ChEBI" id="CHEBI:33019"/>
        <dbReference type="ChEBI" id="CHEBI:57464"/>
        <dbReference type="ChEBI" id="CHEBI:61314"/>
        <dbReference type="EC" id="3.6.1.66"/>
    </reaction>
</comment>
<dbReference type="PANTHER" id="PTHR11067">
    <property type="entry name" value="INOSINE TRIPHOSPHATE PYROPHOSPHATASE/HAM1 PROTEIN"/>
    <property type="match status" value="1"/>
</dbReference>
<evidence type="ECO:0000256" key="5">
    <source>
        <dbReference type="ARBA" id="ARBA00022801"/>
    </source>
</evidence>
<comment type="catalytic activity">
    <reaction evidence="10">
        <text>ITP + H2O = IMP + diphosphate + H(+)</text>
        <dbReference type="Rhea" id="RHEA:29399"/>
        <dbReference type="ChEBI" id="CHEBI:15377"/>
        <dbReference type="ChEBI" id="CHEBI:15378"/>
        <dbReference type="ChEBI" id="CHEBI:33019"/>
        <dbReference type="ChEBI" id="CHEBI:58053"/>
        <dbReference type="ChEBI" id="CHEBI:61402"/>
        <dbReference type="EC" id="3.6.1.66"/>
    </reaction>
</comment>
<dbReference type="HAMAP" id="MF_01405">
    <property type="entry name" value="Non_canon_purine_NTPase"/>
    <property type="match status" value="1"/>
</dbReference>
<dbReference type="GO" id="GO:0009117">
    <property type="term" value="P:nucleotide metabolic process"/>
    <property type="evidence" value="ECO:0007669"/>
    <property type="project" value="UniProtKB-KW"/>
</dbReference>
<dbReference type="GO" id="GO:0017111">
    <property type="term" value="F:ribonucleoside triphosphate phosphatase activity"/>
    <property type="evidence" value="ECO:0007669"/>
    <property type="project" value="InterPro"/>
</dbReference>
<feature type="binding site" evidence="10">
    <location>
        <begin position="11"/>
        <end position="16"/>
    </location>
    <ligand>
        <name>substrate</name>
    </ligand>
</feature>
<evidence type="ECO:0000256" key="4">
    <source>
        <dbReference type="ARBA" id="ARBA00022741"/>
    </source>
</evidence>
<dbReference type="GO" id="GO:0009146">
    <property type="term" value="P:purine nucleoside triphosphate catabolic process"/>
    <property type="evidence" value="ECO:0007669"/>
    <property type="project" value="UniProtKB-UniRule"/>
</dbReference>
<dbReference type="GO" id="GO:0005829">
    <property type="term" value="C:cytosol"/>
    <property type="evidence" value="ECO:0007669"/>
    <property type="project" value="TreeGrafter"/>
</dbReference>
<keyword evidence="13" id="KW-1185">Reference proteome</keyword>
<dbReference type="SUPFAM" id="SSF52972">
    <property type="entry name" value="ITPase-like"/>
    <property type="match status" value="1"/>
</dbReference>
<evidence type="ECO:0000256" key="10">
    <source>
        <dbReference type="HAMAP-Rule" id="MF_01405"/>
    </source>
</evidence>
<feature type="binding site" evidence="10">
    <location>
        <position position="177"/>
    </location>
    <ligand>
        <name>substrate</name>
    </ligand>
</feature>
<dbReference type="Pfam" id="PF01725">
    <property type="entry name" value="Ham1p_like"/>
    <property type="match status" value="1"/>
</dbReference>
<evidence type="ECO:0000256" key="3">
    <source>
        <dbReference type="ARBA" id="ARBA00022723"/>
    </source>
</evidence>
<organism evidence="12 13">
    <name type="scientific">Desulfoluna spongiiphila</name>
    <dbReference type="NCBI Taxonomy" id="419481"/>
    <lineage>
        <taxon>Bacteria</taxon>
        <taxon>Pseudomonadati</taxon>
        <taxon>Thermodesulfobacteriota</taxon>
        <taxon>Desulfobacteria</taxon>
        <taxon>Desulfobacterales</taxon>
        <taxon>Desulfolunaceae</taxon>
        <taxon>Desulfoluna</taxon>
    </lineage>
</organism>
<dbReference type="EMBL" id="FMUX01000010">
    <property type="protein sequence ID" value="SCY50815.1"/>
    <property type="molecule type" value="Genomic_DNA"/>
</dbReference>
<evidence type="ECO:0000256" key="7">
    <source>
        <dbReference type="ARBA" id="ARBA00023080"/>
    </source>
</evidence>
<dbReference type="GO" id="GO:0035870">
    <property type="term" value="F:dITP diphosphatase activity"/>
    <property type="evidence" value="ECO:0007669"/>
    <property type="project" value="UniProtKB-UniRule"/>
</dbReference>
<evidence type="ECO:0000256" key="9">
    <source>
        <dbReference type="ARBA" id="ARBA00052017"/>
    </source>
</evidence>
<dbReference type="STRING" id="419481.SAMN05216233_110162"/>
<name>A0A1G5GGZ6_9BACT</name>
<protein>
    <recommendedName>
        <fullName evidence="10">dITP/XTP pyrophosphatase</fullName>
        <ecNumber evidence="10">3.6.1.66</ecNumber>
    </recommendedName>
    <alternativeName>
        <fullName evidence="10">Non-canonical purine NTP pyrophosphatase</fullName>
    </alternativeName>
    <alternativeName>
        <fullName evidence="10">Non-standard purine NTP pyrophosphatase</fullName>
    </alternativeName>
    <alternativeName>
        <fullName evidence="10">Nucleoside-triphosphate diphosphatase</fullName>
    </alternativeName>
    <alternativeName>
        <fullName evidence="10">Nucleoside-triphosphate pyrophosphatase</fullName>
        <shortName evidence="10">NTPase</shortName>
    </alternativeName>
</protein>
<evidence type="ECO:0000256" key="6">
    <source>
        <dbReference type="ARBA" id="ARBA00022842"/>
    </source>
</evidence>
<comment type="catalytic activity">
    <reaction evidence="8 10">
        <text>dITP + H2O = dIMP + diphosphate + H(+)</text>
        <dbReference type="Rhea" id="RHEA:28342"/>
        <dbReference type="ChEBI" id="CHEBI:15377"/>
        <dbReference type="ChEBI" id="CHEBI:15378"/>
        <dbReference type="ChEBI" id="CHEBI:33019"/>
        <dbReference type="ChEBI" id="CHEBI:61194"/>
        <dbReference type="ChEBI" id="CHEBI:61382"/>
        <dbReference type="EC" id="3.6.1.66"/>
    </reaction>
</comment>
<evidence type="ECO:0000256" key="8">
    <source>
        <dbReference type="ARBA" id="ARBA00051875"/>
    </source>
</evidence>
<keyword evidence="3 10" id="KW-0479">Metal-binding</keyword>
<dbReference type="NCBIfam" id="NF011397">
    <property type="entry name" value="PRK14822.1"/>
    <property type="match status" value="1"/>
</dbReference>
<dbReference type="Proteomes" id="UP000198870">
    <property type="component" value="Unassembled WGS sequence"/>
</dbReference>
<feature type="binding site" evidence="10">
    <location>
        <position position="73"/>
    </location>
    <ligand>
        <name>Mg(2+)</name>
        <dbReference type="ChEBI" id="CHEBI:18420"/>
    </ligand>
</feature>